<dbReference type="GO" id="GO:0016989">
    <property type="term" value="F:sigma factor antagonist activity"/>
    <property type="evidence" value="ECO:0007669"/>
    <property type="project" value="TreeGrafter"/>
</dbReference>
<keyword evidence="5" id="KW-1185">Reference proteome</keyword>
<dbReference type="InterPro" id="IPR006860">
    <property type="entry name" value="FecR"/>
</dbReference>
<sequence length="410" mass="45567">MNMETTRLQFLMQQFAADRLSEPELEELQSLLEVPDQDQLIRVLDAWIDQESDQAVGVSRETVITTFNRVIEVDKENNTPNISRRPVHRINFMRRWGWAAAAVLLIGFAGVFYLLKNTIHTDTAHNTVQPGPADVPPGKNGAVLTLADGRQVVLDSLGKGLITSQNGTKVILDEGRLSYDATGSNKGGMIYNTVSTPKGRQFQITLPDGTKVWLNAASSIHYPTQFTGDQRLVAITGEVYFEVTKNARMPFKVNIDERCEVEVLGTHFNIKAYKDESVIKTTLLEGKVKVGNRSLPGTGAIGSNQSAVLKPGEQAIATDHSPLTIDHSPDLDNVMAWKNGLFNFEGMQLREVMQQLERWYDIEVVYEGKVPDVKFYGELSRGLNLSGIINALKDSGIRFRIDGNRLIVLP</sequence>
<evidence type="ECO:0000313" key="4">
    <source>
        <dbReference type="EMBL" id="OQP47579.1"/>
    </source>
</evidence>
<dbReference type="EMBL" id="LVXG01000023">
    <property type="protein sequence ID" value="OQP47579.1"/>
    <property type="molecule type" value="Genomic_DNA"/>
</dbReference>
<dbReference type="AlphaFoldDB" id="A0A1V9EN56"/>
<dbReference type="Gene3D" id="2.60.120.1440">
    <property type="match status" value="1"/>
</dbReference>
<evidence type="ECO:0000313" key="5">
    <source>
        <dbReference type="Proteomes" id="UP000192610"/>
    </source>
</evidence>
<keyword evidence="1" id="KW-1133">Transmembrane helix</keyword>
<keyword evidence="1" id="KW-0472">Membrane</keyword>
<name>A0A1V9EN56_9BACT</name>
<reference evidence="5" key="1">
    <citation type="submission" date="2016-04" db="EMBL/GenBank/DDBJ databases">
        <authorList>
            <person name="Chen L."/>
            <person name="Zhuang W."/>
            <person name="Wang G."/>
        </authorList>
    </citation>
    <scope>NUCLEOTIDE SEQUENCE [LARGE SCALE GENOMIC DNA]</scope>
    <source>
        <strain evidence="5">17621</strain>
    </source>
</reference>
<accession>A0A1V9EN56</accession>
<feature type="domain" description="FecR protein" evidence="2">
    <location>
        <begin position="193"/>
        <end position="289"/>
    </location>
</feature>
<dbReference type="Gene3D" id="3.55.50.30">
    <property type="match status" value="1"/>
</dbReference>
<dbReference type="Pfam" id="PF04773">
    <property type="entry name" value="FecR"/>
    <property type="match status" value="1"/>
</dbReference>
<evidence type="ECO:0000259" key="3">
    <source>
        <dbReference type="Pfam" id="PF16344"/>
    </source>
</evidence>
<keyword evidence="1" id="KW-0812">Transmembrane</keyword>
<evidence type="ECO:0000256" key="1">
    <source>
        <dbReference type="SAM" id="Phobius"/>
    </source>
</evidence>
<dbReference type="STRING" id="354355.SAMN05660816_01654"/>
<evidence type="ECO:0008006" key="6">
    <source>
        <dbReference type="Google" id="ProtNLM"/>
    </source>
</evidence>
<dbReference type="PANTHER" id="PTHR30273">
    <property type="entry name" value="PERIPLASMIC SIGNAL SENSOR AND SIGMA FACTOR ACTIVATOR FECR-RELATED"/>
    <property type="match status" value="1"/>
</dbReference>
<evidence type="ECO:0000259" key="2">
    <source>
        <dbReference type="Pfam" id="PF04773"/>
    </source>
</evidence>
<gene>
    <name evidence="4" type="ORF">A4H97_08140</name>
</gene>
<protein>
    <recommendedName>
        <fullName evidence="6">Iron dicitrate transport regulator FecR</fullName>
    </recommendedName>
</protein>
<feature type="domain" description="Protein FecR C-terminal" evidence="3">
    <location>
        <begin position="342"/>
        <end position="408"/>
    </location>
</feature>
<dbReference type="InterPro" id="IPR012373">
    <property type="entry name" value="Ferrdict_sens_TM"/>
</dbReference>
<dbReference type="Pfam" id="PF16344">
    <property type="entry name" value="FecR_C"/>
    <property type="match status" value="1"/>
</dbReference>
<comment type="caution">
    <text evidence="4">The sequence shown here is derived from an EMBL/GenBank/DDBJ whole genome shotgun (WGS) entry which is preliminary data.</text>
</comment>
<dbReference type="InterPro" id="IPR032508">
    <property type="entry name" value="FecR_C"/>
</dbReference>
<dbReference type="PANTHER" id="PTHR30273:SF2">
    <property type="entry name" value="PROTEIN FECR"/>
    <property type="match status" value="1"/>
</dbReference>
<dbReference type="Proteomes" id="UP000192610">
    <property type="component" value="Unassembled WGS sequence"/>
</dbReference>
<feature type="transmembrane region" description="Helical" evidence="1">
    <location>
        <begin position="96"/>
        <end position="115"/>
    </location>
</feature>
<proteinExistence type="predicted"/>
<organism evidence="4 5">
    <name type="scientific">Niastella yeongjuensis</name>
    <dbReference type="NCBI Taxonomy" id="354355"/>
    <lineage>
        <taxon>Bacteria</taxon>
        <taxon>Pseudomonadati</taxon>
        <taxon>Bacteroidota</taxon>
        <taxon>Chitinophagia</taxon>
        <taxon>Chitinophagales</taxon>
        <taxon>Chitinophagaceae</taxon>
        <taxon>Niastella</taxon>
    </lineage>
</organism>